<comment type="cofactor">
    <cofactor evidence="1">
        <name>Mo-bis(molybdopterin guanine dinucleotide)</name>
        <dbReference type="ChEBI" id="CHEBI:60539"/>
    </cofactor>
</comment>
<keyword evidence="10" id="KW-1185">Reference proteome</keyword>
<dbReference type="GO" id="GO:0016491">
    <property type="term" value="F:oxidoreductase activity"/>
    <property type="evidence" value="ECO:0007669"/>
    <property type="project" value="UniProtKB-KW"/>
</dbReference>
<dbReference type="Gene3D" id="2.20.25.90">
    <property type="entry name" value="ADC-like domains"/>
    <property type="match status" value="1"/>
</dbReference>
<comment type="similarity">
    <text evidence="2">Belongs to the prokaryotic molybdopterin-containing oxidoreductase family.</text>
</comment>
<evidence type="ECO:0000313" key="9">
    <source>
        <dbReference type="EMBL" id="PJZ25080.1"/>
    </source>
</evidence>
<organism evidence="9 10">
    <name type="scientific">Leptospira hartskeerlii</name>
    <dbReference type="NCBI Taxonomy" id="2023177"/>
    <lineage>
        <taxon>Bacteria</taxon>
        <taxon>Pseudomonadati</taxon>
        <taxon>Spirochaetota</taxon>
        <taxon>Spirochaetia</taxon>
        <taxon>Leptospirales</taxon>
        <taxon>Leptospiraceae</taxon>
        <taxon>Leptospira</taxon>
    </lineage>
</organism>
<keyword evidence="5" id="KW-0560">Oxidoreductase</keyword>
<dbReference type="InterPro" id="IPR006656">
    <property type="entry name" value="Mopterin_OxRdtase"/>
</dbReference>
<dbReference type="SUPFAM" id="SSF53706">
    <property type="entry name" value="Formate dehydrogenase/DMSO reductase, domains 1-3"/>
    <property type="match status" value="1"/>
</dbReference>
<comment type="caution">
    <text evidence="9">The sequence shown here is derived from an EMBL/GenBank/DDBJ whole genome shotgun (WGS) entry which is preliminary data.</text>
</comment>
<dbReference type="PANTHER" id="PTHR43742">
    <property type="entry name" value="TRIMETHYLAMINE-N-OXIDE REDUCTASE"/>
    <property type="match status" value="1"/>
</dbReference>
<dbReference type="InterPro" id="IPR006655">
    <property type="entry name" value="Mopterin_OxRdtase_prok_CS"/>
</dbReference>
<keyword evidence="6" id="KW-0408">Iron</keyword>
<feature type="domain" description="4Fe-4S Mo/W bis-MGD-type" evidence="8">
    <location>
        <begin position="1"/>
        <end position="58"/>
    </location>
</feature>
<evidence type="ECO:0000313" key="10">
    <source>
        <dbReference type="Proteomes" id="UP000232196"/>
    </source>
</evidence>
<dbReference type="AlphaFoldDB" id="A0A2M9XBL3"/>
<dbReference type="Gene3D" id="3.40.228.10">
    <property type="entry name" value="Dimethylsulfoxide Reductase, domain 2"/>
    <property type="match status" value="1"/>
</dbReference>
<dbReference type="Gene3D" id="2.40.40.20">
    <property type="match status" value="1"/>
</dbReference>
<dbReference type="GO" id="GO:0043546">
    <property type="term" value="F:molybdopterin cofactor binding"/>
    <property type="evidence" value="ECO:0007669"/>
    <property type="project" value="InterPro"/>
</dbReference>
<gene>
    <name evidence="9" type="ORF">CH357_12765</name>
</gene>
<dbReference type="InterPro" id="IPR006963">
    <property type="entry name" value="Mopterin_OxRdtase_4Fe-4S_dom"/>
</dbReference>
<dbReference type="Pfam" id="PF04879">
    <property type="entry name" value="Molybdop_Fe4S4"/>
    <property type="match status" value="1"/>
</dbReference>
<reference evidence="9 10" key="1">
    <citation type="submission" date="2017-07" db="EMBL/GenBank/DDBJ databases">
        <title>Leptospira spp. isolated from tropical soils.</title>
        <authorList>
            <person name="Thibeaux R."/>
            <person name="Iraola G."/>
            <person name="Ferres I."/>
            <person name="Bierque E."/>
            <person name="Girault D."/>
            <person name="Soupe-Gilbert M.-E."/>
            <person name="Picardeau M."/>
            <person name="Goarant C."/>
        </authorList>
    </citation>
    <scope>NUCLEOTIDE SEQUENCE [LARGE SCALE GENOMIC DNA]</scope>
    <source>
        <strain evidence="9 10">MCA1-C-A1</strain>
    </source>
</reference>
<evidence type="ECO:0000256" key="3">
    <source>
        <dbReference type="ARBA" id="ARBA00022505"/>
    </source>
</evidence>
<dbReference type="GO" id="GO:0046872">
    <property type="term" value="F:metal ion binding"/>
    <property type="evidence" value="ECO:0007669"/>
    <property type="project" value="UniProtKB-KW"/>
</dbReference>
<evidence type="ECO:0000256" key="6">
    <source>
        <dbReference type="ARBA" id="ARBA00023004"/>
    </source>
</evidence>
<dbReference type="InterPro" id="IPR006657">
    <property type="entry name" value="MoPterin_dinucl-bd_dom"/>
</dbReference>
<dbReference type="EMBL" id="NPDN01000006">
    <property type="protein sequence ID" value="PJZ25080.1"/>
    <property type="molecule type" value="Genomic_DNA"/>
</dbReference>
<dbReference type="Gene3D" id="3.40.50.740">
    <property type="match status" value="1"/>
</dbReference>
<keyword evidence="3" id="KW-0500">Molybdenum</keyword>
<accession>A0A2M9XBL3</accession>
<dbReference type="SMART" id="SM00926">
    <property type="entry name" value="Molybdop_Fe4S4"/>
    <property type="match status" value="1"/>
</dbReference>
<sequence>MVHQHYRSCTLCEAMCGLRLEIEDNVVVAVRGDKEDKFSRGHLCAKGPELKNLYEDPDRLKFPLKRTENGWEKVDWVTALTDIATKLVEIQKKYGNDSIAVYSGNPGVHNYGTMLFGQRFIGRLRTKNNYSATSVDQLPHQLLSYWMFGHQLLVPIPDIDRTNFFLILGGNPFASNGSLMTVPDVKKRLKEIQERGGKYVVIDPRKTETAVHADEHHFIVPGTDAFFLLSIIDALFKKNLTKKNSLIKEEDLLKLKSIAEQYPAAETEKLTGISSETVERIALEFSKANGAVCYGRVGVSTQAFGALCQWLINSINCITGNMDSVGGAMFTLPAVDMVDPKGVMKSSPGSFHTYGSRVRDLPEFNEELPVAALAEEILTPGQGQVKALVTSAGNPVLSTPNGSQLEKAVSNLEFMVSVDFYLNETTKHAHYILPPSSALEHDHYDLVFNVFAVRNTARYNQPAFEPEEGMLHDWEIFSDLTKRIELLKSEKPLPKELIKTKITPSAIIDHALKSGPYGEKSGSSVGMSLELLKNSPHGVDLGALKPCFPERLWTEEKMIRLTPKEVVGDLDRLAKYKQKLLSDKQEKGLFLLIGRRHLRNNNSWMHNLPKLMTGKDRCTLMIHPEDANLLGIKEEEVVLVESRVGKIGLPAEITEEMMRGVVSIPHGFGHAKEGVSLQVASKFAGSSINDLTDDQVLDELSGNAAFSGIPVSLSKRSA</sequence>
<evidence type="ECO:0000259" key="8">
    <source>
        <dbReference type="PROSITE" id="PS51669"/>
    </source>
</evidence>
<evidence type="ECO:0000256" key="5">
    <source>
        <dbReference type="ARBA" id="ARBA00023002"/>
    </source>
</evidence>
<dbReference type="InterPro" id="IPR050612">
    <property type="entry name" value="Prok_Mopterin_Oxidored"/>
</dbReference>
<dbReference type="Pfam" id="PF00384">
    <property type="entry name" value="Molybdopterin"/>
    <property type="match status" value="1"/>
</dbReference>
<keyword evidence="4" id="KW-0479">Metal-binding</keyword>
<dbReference type="CDD" id="cd02782">
    <property type="entry name" value="MopB_CT_1"/>
    <property type="match status" value="1"/>
</dbReference>
<dbReference type="GO" id="GO:0051536">
    <property type="term" value="F:iron-sulfur cluster binding"/>
    <property type="evidence" value="ECO:0007669"/>
    <property type="project" value="UniProtKB-KW"/>
</dbReference>
<evidence type="ECO:0000256" key="7">
    <source>
        <dbReference type="ARBA" id="ARBA00023014"/>
    </source>
</evidence>
<dbReference type="PROSITE" id="PS00932">
    <property type="entry name" value="MOLYBDOPTERIN_PROK_3"/>
    <property type="match status" value="1"/>
</dbReference>
<name>A0A2M9XBL3_9LEPT</name>
<dbReference type="OrthoDB" id="9803192at2"/>
<dbReference type="Pfam" id="PF01568">
    <property type="entry name" value="Molydop_binding"/>
    <property type="match status" value="1"/>
</dbReference>
<evidence type="ECO:0000256" key="1">
    <source>
        <dbReference type="ARBA" id="ARBA00001942"/>
    </source>
</evidence>
<dbReference type="PANTHER" id="PTHR43742:SF2">
    <property type="entry name" value="ASSIMILATORY NITRATE REDUCTASE CATALYTIC SUBUNIT"/>
    <property type="match status" value="1"/>
</dbReference>
<dbReference type="SUPFAM" id="SSF50692">
    <property type="entry name" value="ADC-like"/>
    <property type="match status" value="1"/>
</dbReference>
<evidence type="ECO:0000256" key="2">
    <source>
        <dbReference type="ARBA" id="ARBA00010312"/>
    </source>
</evidence>
<dbReference type="PROSITE" id="PS51669">
    <property type="entry name" value="4FE4S_MOW_BIS_MGD"/>
    <property type="match status" value="1"/>
</dbReference>
<keyword evidence="7" id="KW-0411">Iron-sulfur</keyword>
<protein>
    <submittedName>
        <fullName evidence="9">Dehydrogenase</fullName>
    </submittedName>
</protein>
<dbReference type="Proteomes" id="UP000232196">
    <property type="component" value="Unassembled WGS sequence"/>
</dbReference>
<dbReference type="InterPro" id="IPR009010">
    <property type="entry name" value="Asp_de-COase-like_dom_sf"/>
</dbReference>
<evidence type="ECO:0000256" key="4">
    <source>
        <dbReference type="ARBA" id="ARBA00022723"/>
    </source>
</evidence>
<proteinExistence type="inferred from homology"/>